<evidence type="ECO:0000256" key="2">
    <source>
        <dbReference type="SAM" id="SignalP"/>
    </source>
</evidence>
<comment type="caution">
    <text evidence="3">The sequence shown here is derived from an EMBL/GenBank/DDBJ whole genome shotgun (WGS) entry which is preliminary data.</text>
</comment>
<feature type="signal peptide" evidence="2">
    <location>
        <begin position="1"/>
        <end position="27"/>
    </location>
</feature>
<accession>A0A919GLD1</accession>
<organism evidence="3 4">
    <name type="scientific">Streptomyces sulfonofaciens</name>
    <dbReference type="NCBI Taxonomy" id="68272"/>
    <lineage>
        <taxon>Bacteria</taxon>
        <taxon>Bacillati</taxon>
        <taxon>Actinomycetota</taxon>
        <taxon>Actinomycetes</taxon>
        <taxon>Kitasatosporales</taxon>
        <taxon>Streptomycetaceae</taxon>
        <taxon>Streptomyces</taxon>
    </lineage>
</organism>
<dbReference type="Pfam" id="PF12028">
    <property type="entry name" value="DUF3515"/>
    <property type="match status" value="1"/>
</dbReference>
<evidence type="ECO:0008006" key="5">
    <source>
        <dbReference type="Google" id="ProtNLM"/>
    </source>
</evidence>
<reference evidence="3" key="2">
    <citation type="submission" date="2020-09" db="EMBL/GenBank/DDBJ databases">
        <authorList>
            <person name="Sun Q."/>
            <person name="Ohkuma M."/>
        </authorList>
    </citation>
    <scope>NUCLEOTIDE SEQUENCE</scope>
    <source>
        <strain evidence="3">JCM 5069</strain>
    </source>
</reference>
<feature type="chain" id="PRO_5038864944" description="DUF3515 domain-containing protein" evidence="2">
    <location>
        <begin position="28"/>
        <end position="176"/>
    </location>
</feature>
<dbReference type="InterPro" id="IPR021903">
    <property type="entry name" value="DUF3515"/>
</dbReference>
<evidence type="ECO:0000256" key="1">
    <source>
        <dbReference type="SAM" id="MobiDB-lite"/>
    </source>
</evidence>
<feature type="region of interest" description="Disordered" evidence="1">
    <location>
        <begin position="155"/>
        <end position="176"/>
    </location>
</feature>
<keyword evidence="4" id="KW-1185">Reference proteome</keyword>
<dbReference type="PROSITE" id="PS51257">
    <property type="entry name" value="PROKAR_LIPOPROTEIN"/>
    <property type="match status" value="1"/>
</dbReference>
<gene>
    <name evidence="3" type="ORF">GCM10018793_59520</name>
</gene>
<dbReference type="AlphaFoldDB" id="A0A919GLD1"/>
<evidence type="ECO:0000313" key="3">
    <source>
        <dbReference type="EMBL" id="GHH86657.1"/>
    </source>
</evidence>
<dbReference type="EMBL" id="BNCD01000023">
    <property type="protein sequence ID" value="GHH86657.1"/>
    <property type="molecule type" value="Genomic_DNA"/>
</dbReference>
<reference evidence="3" key="1">
    <citation type="journal article" date="2014" name="Int. J. Syst. Evol. Microbiol.">
        <title>Complete genome sequence of Corynebacterium casei LMG S-19264T (=DSM 44701T), isolated from a smear-ripened cheese.</title>
        <authorList>
            <consortium name="US DOE Joint Genome Institute (JGI-PGF)"/>
            <person name="Walter F."/>
            <person name="Albersmeier A."/>
            <person name="Kalinowski J."/>
            <person name="Ruckert C."/>
        </authorList>
    </citation>
    <scope>NUCLEOTIDE SEQUENCE</scope>
    <source>
        <strain evidence="3">JCM 5069</strain>
    </source>
</reference>
<evidence type="ECO:0000313" key="4">
    <source>
        <dbReference type="Proteomes" id="UP000603708"/>
    </source>
</evidence>
<name>A0A919GLD1_9ACTN</name>
<dbReference type="RefSeq" id="WP_189937356.1">
    <property type="nucleotide sequence ID" value="NZ_BNCD01000023.1"/>
</dbReference>
<proteinExistence type="predicted"/>
<keyword evidence="2" id="KW-0732">Signal</keyword>
<feature type="region of interest" description="Disordered" evidence="1">
    <location>
        <begin position="97"/>
        <end position="129"/>
    </location>
</feature>
<sequence>MRFFRHRHGNAVRPPVLVLLLTASAAAGCTSTDEAATVAVPTPAASTASYCDRLHRQLPRHLDGLGRNDPKPRSALTAGWGDPAIILRCGVPRPAAMDAAPGAGDAPDDDGPDGVEVNGVGWLSQPQDDGSYRFTTTLRKAYVEVILPKQRTGEGLAPLTDLAGPVKRSIPQGIAD</sequence>
<protein>
    <recommendedName>
        <fullName evidence="5">DUF3515 domain-containing protein</fullName>
    </recommendedName>
</protein>
<dbReference type="Proteomes" id="UP000603708">
    <property type="component" value="Unassembled WGS sequence"/>
</dbReference>